<dbReference type="Pfam" id="PF00102">
    <property type="entry name" value="Y_phosphatase"/>
    <property type="match status" value="1"/>
</dbReference>
<dbReference type="EnsemblMetazoa" id="BGLB009305-RB">
    <property type="protein sequence ID" value="BGLB009305-PB"/>
    <property type="gene ID" value="BGLB009305"/>
</dbReference>
<proteinExistence type="predicted"/>
<protein>
    <recommendedName>
        <fullName evidence="1">Tyrosine-protein phosphatase domain-containing protein</fullName>
    </recommendedName>
</protein>
<dbReference type="Gene3D" id="3.90.190.10">
    <property type="entry name" value="Protein tyrosine phosphatase superfamily"/>
    <property type="match status" value="1"/>
</dbReference>
<dbReference type="PROSITE" id="PS50055">
    <property type="entry name" value="TYR_PHOSPHATASE_PTP"/>
    <property type="match status" value="1"/>
</dbReference>
<dbReference type="Proteomes" id="UP000076420">
    <property type="component" value="Unassembled WGS sequence"/>
</dbReference>
<organism evidence="2 3">
    <name type="scientific">Biomphalaria glabrata</name>
    <name type="common">Bloodfluke planorb</name>
    <name type="synonym">Freshwater snail</name>
    <dbReference type="NCBI Taxonomy" id="6526"/>
    <lineage>
        <taxon>Eukaryota</taxon>
        <taxon>Metazoa</taxon>
        <taxon>Spiralia</taxon>
        <taxon>Lophotrochozoa</taxon>
        <taxon>Mollusca</taxon>
        <taxon>Gastropoda</taxon>
        <taxon>Heterobranchia</taxon>
        <taxon>Euthyneura</taxon>
        <taxon>Panpulmonata</taxon>
        <taxon>Hygrophila</taxon>
        <taxon>Lymnaeoidea</taxon>
        <taxon>Planorbidae</taxon>
        <taxon>Biomphalaria</taxon>
    </lineage>
</organism>
<dbReference type="STRING" id="6526.A0A182ZJJ7"/>
<dbReference type="KEGG" id="bgt:106071222"/>
<dbReference type="InterPro" id="IPR050348">
    <property type="entry name" value="Protein-Tyr_Phosphatase"/>
</dbReference>
<evidence type="ECO:0000259" key="1">
    <source>
        <dbReference type="PROSITE" id="PS50055"/>
    </source>
</evidence>
<feature type="domain" description="Tyrosine-protein phosphatase" evidence="1">
    <location>
        <begin position="1"/>
        <end position="130"/>
    </location>
</feature>
<gene>
    <name evidence="2" type="primary">106071222</name>
</gene>
<dbReference type="PANTHER" id="PTHR19134">
    <property type="entry name" value="RECEPTOR-TYPE TYROSINE-PROTEIN PHOSPHATASE"/>
    <property type="match status" value="1"/>
</dbReference>
<evidence type="ECO:0000313" key="3">
    <source>
        <dbReference type="Proteomes" id="UP000076420"/>
    </source>
</evidence>
<dbReference type="VEuPathDB" id="VectorBase:BGLB009305"/>
<accession>A0A182ZJJ7</accession>
<dbReference type="AlphaFoldDB" id="A0A182ZJJ7"/>
<sequence>MLLSPPGPMLGTVEDFWSLVWSENSRLIAMLCRIVERCQNQSYKYWPEVGECLDVDDVIIKTDVEDDRGTHIIRKIGLRHMKTGERRDVIHLQFLSWPDNSLPCLPTFLTFWKTFRKYKCPSSGLPIIHCRLAHVTY</sequence>
<name>A0A182ZJJ7_BIOGL</name>
<dbReference type="CDD" id="cd00047">
    <property type="entry name" value="PTPc"/>
    <property type="match status" value="1"/>
</dbReference>
<dbReference type="InterPro" id="IPR000242">
    <property type="entry name" value="PTP_cat"/>
</dbReference>
<dbReference type="VEuPathDB" id="VectorBase:BGLAX_041976"/>
<dbReference type="PRINTS" id="PR00700">
    <property type="entry name" value="PRTYPHPHTASE"/>
</dbReference>
<dbReference type="InterPro" id="IPR029021">
    <property type="entry name" value="Prot-tyrosine_phosphatase-like"/>
</dbReference>
<dbReference type="PANTHER" id="PTHR19134:SF449">
    <property type="entry name" value="TYROSINE-PROTEIN PHOSPHATASE 1"/>
    <property type="match status" value="1"/>
</dbReference>
<reference evidence="2" key="1">
    <citation type="submission" date="2020-05" db="UniProtKB">
        <authorList>
            <consortium name="EnsemblMetazoa"/>
        </authorList>
    </citation>
    <scope>IDENTIFICATION</scope>
    <source>
        <strain evidence="2">BB02</strain>
    </source>
</reference>
<dbReference type="EnsemblMetazoa" id="BGLB009305-RA">
    <property type="protein sequence ID" value="BGLB009305-PA"/>
    <property type="gene ID" value="BGLB009305"/>
</dbReference>
<evidence type="ECO:0000313" key="2">
    <source>
        <dbReference type="EnsemblMetazoa" id="BGLB009305-PB"/>
    </source>
</evidence>
<dbReference type="SUPFAM" id="SSF52799">
    <property type="entry name" value="(Phosphotyrosine protein) phosphatases II"/>
    <property type="match status" value="1"/>
</dbReference>
<dbReference type="GO" id="GO:0004725">
    <property type="term" value="F:protein tyrosine phosphatase activity"/>
    <property type="evidence" value="ECO:0007669"/>
    <property type="project" value="InterPro"/>
</dbReference>